<evidence type="ECO:0000313" key="2">
    <source>
        <dbReference type="EMBL" id="SNB74278.1"/>
    </source>
</evidence>
<dbReference type="Proteomes" id="UP000198418">
    <property type="component" value="Unassembled WGS sequence"/>
</dbReference>
<gene>
    <name evidence="2" type="ORF">SAMN06265338_10624</name>
</gene>
<protein>
    <submittedName>
        <fullName evidence="2">Small multidrug resistance family-3 protein</fullName>
    </submittedName>
</protein>
<keyword evidence="1" id="KW-1133">Transmembrane helix</keyword>
<proteinExistence type="predicted"/>
<keyword evidence="1" id="KW-0472">Membrane</keyword>
<evidence type="ECO:0000256" key="1">
    <source>
        <dbReference type="SAM" id="Phobius"/>
    </source>
</evidence>
<feature type="transmembrane region" description="Helical" evidence="1">
    <location>
        <begin position="90"/>
        <end position="109"/>
    </location>
</feature>
<dbReference type="AlphaFoldDB" id="A0A212RP05"/>
<feature type="transmembrane region" description="Helical" evidence="1">
    <location>
        <begin position="64"/>
        <end position="84"/>
    </location>
</feature>
<dbReference type="RefSeq" id="WP_088521049.1">
    <property type="nucleotide sequence ID" value="NZ_FYDG01000006.1"/>
</dbReference>
<name>A0A212RP05_RHOAC</name>
<sequence length="112" mass="11266">MGAAAGYLALLVAAALEASGDALVRHGLIAGGVGARIGFFLAGATVLFAYGLTVNAPAWDFGKLLGVYVSLFFVVAQIVNFFVFGARPDAATLTGGALIVAGGLVVAFARFD</sequence>
<keyword evidence="1" id="KW-0812">Transmembrane</keyword>
<accession>A0A212RP05</accession>
<evidence type="ECO:0000313" key="3">
    <source>
        <dbReference type="Proteomes" id="UP000198418"/>
    </source>
</evidence>
<feature type="transmembrane region" description="Helical" evidence="1">
    <location>
        <begin position="28"/>
        <end position="52"/>
    </location>
</feature>
<reference evidence="3" key="1">
    <citation type="submission" date="2017-06" db="EMBL/GenBank/DDBJ databases">
        <authorList>
            <person name="Varghese N."/>
            <person name="Submissions S."/>
        </authorList>
    </citation>
    <scope>NUCLEOTIDE SEQUENCE [LARGE SCALE GENOMIC DNA]</scope>
    <source>
        <strain evidence="3">DSM 137</strain>
    </source>
</reference>
<dbReference type="EMBL" id="FYDG01000006">
    <property type="protein sequence ID" value="SNB74278.1"/>
    <property type="molecule type" value="Genomic_DNA"/>
</dbReference>
<keyword evidence="3" id="KW-1185">Reference proteome</keyword>
<dbReference type="OrthoDB" id="123240at2"/>
<organism evidence="2 3">
    <name type="scientific">Rhodoblastus acidophilus</name>
    <name type="common">Rhodopseudomonas acidophila</name>
    <dbReference type="NCBI Taxonomy" id="1074"/>
    <lineage>
        <taxon>Bacteria</taxon>
        <taxon>Pseudomonadati</taxon>
        <taxon>Pseudomonadota</taxon>
        <taxon>Alphaproteobacteria</taxon>
        <taxon>Hyphomicrobiales</taxon>
        <taxon>Rhodoblastaceae</taxon>
        <taxon>Rhodoblastus</taxon>
    </lineage>
</organism>